<name>A0A9W6ET04_9LACO</name>
<dbReference type="Pfam" id="PF15980">
    <property type="entry name" value="ComGF"/>
    <property type="match status" value="1"/>
</dbReference>
<reference evidence="4" key="1">
    <citation type="submission" date="2022-07" db="EMBL/GenBank/DDBJ databases">
        <authorList>
            <person name="Kouya T."/>
            <person name="Ishiyama Y."/>
        </authorList>
    </citation>
    <scope>NUCLEOTIDE SEQUENCE</scope>
    <source>
        <strain evidence="4">WR16-4</strain>
    </source>
</reference>
<reference evidence="4" key="2">
    <citation type="journal article" date="2023" name="PLoS ONE">
        <title>Philodulcilactobacillus myokoensis gen. nov., sp. nov., a fructophilic, acidophilic, and agar-phobic lactic acid bacterium isolated from fermented vegetable extracts.</title>
        <authorList>
            <person name="Kouya T."/>
            <person name="Ishiyama Y."/>
            <person name="Ohashi S."/>
            <person name="Kumakubo R."/>
            <person name="Yamazaki T."/>
            <person name="Otaki T."/>
        </authorList>
    </citation>
    <scope>NUCLEOTIDE SEQUENCE</scope>
    <source>
        <strain evidence="4">WR16-4</strain>
    </source>
</reference>
<dbReference type="PROSITE" id="PS00409">
    <property type="entry name" value="PROKAR_NTER_METHYL"/>
    <property type="match status" value="1"/>
</dbReference>
<dbReference type="GO" id="GO:0009986">
    <property type="term" value="C:cell surface"/>
    <property type="evidence" value="ECO:0007669"/>
    <property type="project" value="UniProtKB-SubCell"/>
</dbReference>
<dbReference type="RefSeq" id="WP_286136165.1">
    <property type="nucleotide sequence ID" value="NZ_BRPL01000002.1"/>
</dbReference>
<gene>
    <name evidence="4" type="ORF">WR164_06830</name>
</gene>
<accession>A0A9W6ET04</accession>
<feature type="transmembrane region" description="Helical" evidence="3">
    <location>
        <begin position="20"/>
        <end position="40"/>
    </location>
</feature>
<evidence type="ECO:0000256" key="3">
    <source>
        <dbReference type="SAM" id="Phobius"/>
    </source>
</evidence>
<evidence type="ECO:0000256" key="1">
    <source>
        <dbReference type="ARBA" id="ARBA00004241"/>
    </source>
</evidence>
<dbReference type="AlphaFoldDB" id="A0A9W6ET04"/>
<keyword evidence="3" id="KW-0812">Transmembrane</keyword>
<dbReference type="InterPro" id="IPR012902">
    <property type="entry name" value="N_methyl_site"/>
</dbReference>
<dbReference type="InterPro" id="IPR016977">
    <property type="entry name" value="ComGF"/>
</dbReference>
<dbReference type="EMBL" id="BRPL01000002">
    <property type="protein sequence ID" value="GLB46704.1"/>
    <property type="molecule type" value="Genomic_DNA"/>
</dbReference>
<comment type="caution">
    <text evidence="4">The sequence shown here is derived from an EMBL/GenBank/DDBJ whole genome shotgun (WGS) entry which is preliminary data.</text>
</comment>
<keyword evidence="3" id="KW-1133">Transmembrane helix</keyword>
<evidence type="ECO:0000313" key="5">
    <source>
        <dbReference type="Proteomes" id="UP001144204"/>
    </source>
</evidence>
<evidence type="ECO:0008006" key="6">
    <source>
        <dbReference type="Google" id="ProtNLM"/>
    </source>
</evidence>
<dbReference type="GO" id="GO:0030420">
    <property type="term" value="P:establishment of competence for transformation"/>
    <property type="evidence" value="ECO:0007669"/>
    <property type="project" value="UniProtKB-KW"/>
</dbReference>
<dbReference type="Proteomes" id="UP001144204">
    <property type="component" value="Unassembled WGS sequence"/>
</dbReference>
<keyword evidence="5" id="KW-1185">Reference proteome</keyword>
<protein>
    <recommendedName>
        <fullName evidence="6">Competence protein ComGF</fullName>
    </recommendedName>
</protein>
<proteinExistence type="predicted"/>
<keyword evidence="2" id="KW-0178">Competence</keyword>
<comment type="subcellular location">
    <subcellularLocation>
        <location evidence="1">Cell surface</location>
    </subcellularLocation>
</comment>
<evidence type="ECO:0000313" key="4">
    <source>
        <dbReference type="EMBL" id="GLB46704.1"/>
    </source>
</evidence>
<organism evidence="4 5">
    <name type="scientific">Philodulcilactobacillus myokoensis</name>
    <dbReference type="NCBI Taxonomy" id="2929573"/>
    <lineage>
        <taxon>Bacteria</taxon>
        <taxon>Bacillati</taxon>
        <taxon>Bacillota</taxon>
        <taxon>Bacilli</taxon>
        <taxon>Lactobacillales</taxon>
        <taxon>Lactobacillaceae</taxon>
        <taxon>Philodulcilactobacillus</taxon>
    </lineage>
</organism>
<evidence type="ECO:0000256" key="2">
    <source>
        <dbReference type="ARBA" id="ARBA00023287"/>
    </source>
</evidence>
<keyword evidence="3" id="KW-0472">Membrane</keyword>
<sequence length="151" mass="17876">MKIKFKIDSSKSGFTLIETIFSLLLISFIIILIHGFILVINQKPDFKDRTSEVYQWINFIESSHFNFQIANRHQHLTLYSLSQHQFYLLKINSKNHELYMSKQGEGGYMPLLSKVEWIDLSYHQPILTFNINLTNGQKYTFHSLMEQINDK</sequence>